<feature type="transmembrane region" description="Helical" evidence="8">
    <location>
        <begin position="53"/>
        <end position="68"/>
    </location>
</feature>
<evidence type="ECO:0000313" key="12">
    <source>
        <dbReference type="Proteomes" id="UP001234216"/>
    </source>
</evidence>
<gene>
    <name evidence="11" type="ORF">QFZ22_004293</name>
</gene>
<dbReference type="SUPFAM" id="SSF52266">
    <property type="entry name" value="SGNH hydrolase"/>
    <property type="match status" value="1"/>
</dbReference>
<reference evidence="11" key="1">
    <citation type="submission" date="2023-07" db="EMBL/GenBank/DDBJ databases">
        <title>Comparative genomics of wheat-associated soil bacteria to identify genetic determinants of phenazine resistance.</title>
        <authorList>
            <person name="Mouncey N."/>
        </authorList>
    </citation>
    <scope>NUCLEOTIDE SEQUENCE</scope>
    <source>
        <strain evidence="11">V4I22</strain>
    </source>
</reference>
<dbReference type="AlphaFoldDB" id="A0AAW8FEP4"/>
<feature type="transmembrane region" description="Helical" evidence="8">
    <location>
        <begin position="220"/>
        <end position="236"/>
    </location>
</feature>
<feature type="domain" description="Acyltransferase 3" evidence="9">
    <location>
        <begin position="25"/>
        <end position="347"/>
    </location>
</feature>
<dbReference type="GO" id="GO:0016747">
    <property type="term" value="F:acyltransferase activity, transferring groups other than amino-acyl groups"/>
    <property type="evidence" value="ECO:0007669"/>
    <property type="project" value="InterPro"/>
</dbReference>
<feature type="transmembrane region" description="Helical" evidence="8">
    <location>
        <begin position="161"/>
        <end position="179"/>
    </location>
</feature>
<dbReference type="InterPro" id="IPR043968">
    <property type="entry name" value="SGNH"/>
</dbReference>
<evidence type="ECO:0000259" key="10">
    <source>
        <dbReference type="Pfam" id="PF19040"/>
    </source>
</evidence>
<dbReference type="EMBL" id="JAUSZV010000005">
    <property type="protein sequence ID" value="MDQ0908308.1"/>
    <property type="molecule type" value="Genomic_DNA"/>
</dbReference>
<feature type="transmembrane region" description="Helical" evidence="8">
    <location>
        <begin position="339"/>
        <end position="356"/>
    </location>
</feature>
<organism evidence="11 12">
    <name type="scientific">Streptomyces canus</name>
    <dbReference type="NCBI Taxonomy" id="58343"/>
    <lineage>
        <taxon>Bacteria</taxon>
        <taxon>Bacillati</taxon>
        <taxon>Actinomycetota</taxon>
        <taxon>Actinomycetes</taxon>
        <taxon>Kitasatosporales</taxon>
        <taxon>Streptomycetaceae</taxon>
        <taxon>Streptomyces</taxon>
        <taxon>Streptomyces aurantiacus group</taxon>
    </lineage>
</organism>
<proteinExistence type="predicted"/>
<name>A0AAW8FEP4_9ACTN</name>
<dbReference type="GO" id="GO:0009103">
    <property type="term" value="P:lipopolysaccharide biosynthetic process"/>
    <property type="evidence" value="ECO:0007669"/>
    <property type="project" value="TreeGrafter"/>
</dbReference>
<dbReference type="PANTHER" id="PTHR23028:SF53">
    <property type="entry name" value="ACYL_TRANSF_3 DOMAIN-CONTAINING PROTEIN"/>
    <property type="match status" value="1"/>
</dbReference>
<keyword evidence="2" id="KW-1003">Cell membrane</keyword>
<keyword evidence="7" id="KW-0012">Acyltransferase</keyword>
<dbReference type="InterPro" id="IPR050879">
    <property type="entry name" value="Acyltransferase_3"/>
</dbReference>
<feature type="transmembrane region" description="Helical" evidence="8">
    <location>
        <begin position="243"/>
        <end position="264"/>
    </location>
</feature>
<dbReference type="Pfam" id="PF19040">
    <property type="entry name" value="SGNH"/>
    <property type="match status" value="1"/>
</dbReference>
<evidence type="ECO:0000256" key="1">
    <source>
        <dbReference type="ARBA" id="ARBA00004651"/>
    </source>
</evidence>
<keyword evidence="4 8" id="KW-0812">Transmembrane</keyword>
<feature type="transmembrane region" description="Helical" evidence="8">
    <location>
        <begin position="184"/>
        <end position="200"/>
    </location>
</feature>
<dbReference type="RefSeq" id="WP_306977526.1">
    <property type="nucleotide sequence ID" value="NZ_JAUSZV010000005.1"/>
</dbReference>
<evidence type="ECO:0000256" key="2">
    <source>
        <dbReference type="ARBA" id="ARBA00022475"/>
    </source>
</evidence>
<feature type="transmembrane region" description="Helical" evidence="8">
    <location>
        <begin position="270"/>
        <end position="291"/>
    </location>
</feature>
<dbReference type="InterPro" id="IPR036514">
    <property type="entry name" value="SGNH_hydro_sf"/>
</dbReference>
<feature type="transmembrane region" description="Helical" evidence="8">
    <location>
        <begin position="376"/>
        <end position="396"/>
    </location>
</feature>
<dbReference type="PANTHER" id="PTHR23028">
    <property type="entry name" value="ACETYLTRANSFERASE"/>
    <property type="match status" value="1"/>
</dbReference>
<evidence type="ECO:0000256" key="5">
    <source>
        <dbReference type="ARBA" id="ARBA00022989"/>
    </source>
</evidence>
<evidence type="ECO:0000259" key="9">
    <source>
        <dbReference type="Pfam" id="PF01757"/>
    </source>
</evidence>
<evidence type="ECO:0000256" key="3">
    <source>
        <dbReference type="ARBA" id="ARBA00022679"/>
    </source>
</evidence>
<keyword evidence="3" id="KW-0808">Transferase</keyword>
<comment type="subcellular location">
    <subcellularLocation>
        <location evidence="1">Cell membrane</location>
        <topology evidence="1">Multi-pass membrane protein</topology>
    </subcellularLocation>
</comment>
<dbReference type="GO" id="GO:0005886">
    <property type="term" value="C:plasma membrane"/>
    <property type="evidence" value="ECO:0007669"/>
    <property type="project" value="UniProtKB-SubCell"/>
</dbReference>
<accession>A0AAW8FEP4</accession>
<protein>
    <submittedName>
        <fullName evidence="11">Peptidoglycan/LPS O-acetylase OafA/YrhL</fullName>
    </submittedName>
</protein>
<feature type="transmembrane region" description="Helical" evidence="8">
    <location>
        <begin position="89"/>
        <end position="108"/>
    </location>
</feature>
<evidence type="ECO:0000256" key="4">
    <source>
        <dbReference type="ARBA" id="ARBA00022692"/>
    </source>
</evidence>
<feature type="transmembrane region" description="Helical" evidence="8">
    <location>
        <begin position="28"/>
        <end position="47"/>
    </location>
</feature>
<dbReference type="Proteomes" id="UP001234216">
    <property type="component" value="Unassembled WGS sequence"/>
</dbReference>
<evidence type="ECO:0000256" key="7">
    <source>
        <dbReference type="ARBA" id="ARBA00023315"/>
    </source>
</evidence>
<dbReference type="Pfam" id="PF01757">
    <property type="entry name" value="Acyl_transf_3"/>
    <property type="match status" value="1"/>
</dbReference>
<dbReference type="Gene3D" id="3.40.50.1110">
    <property type="entry name" value="SGNH hydrolase"/>
    <property type="match status" value="1"/>
</dbReference>
<evidence type="ECO:0000313" key="11">
    <source>
        <dbReference type="EMBL" id="MDQ0908308.1"/>
    </source>
</evidence>
<feature type="domain" description="SGNH" evidence="10">
    <location>
        <begin position="456"/>
        <end position="670"/>
    </location>
</feature>
<evidence type="ECO:0000256" key="8">
    <source>
        <dbReference type="SAM" id="Phobius"/>
    </source>
</evidence>
<comment type="caution">
    <text evidence="11">The sequence shown here is derived from an EMBL/GenBank/DDBJ whole genome shotgun (WGS) entry which is preliminary data.</text>
</comment>
<evidence type="ECO:0000256" key="6">
    <source>
        <dbReference type="ARBA" id="ARBA00023136"/>
    </source>
</evidence>
<sequence>MTTDTHTRRLAPAAPTERLRKYRPDIQGLRAVAIMMVVSMHCGILDIHGGVDVSFVLSGFLIGGQLFAEIDKTGKVSLTKFWARRFRRLAPAMAVTIIGTAVLAWLYASPLRFRGYVEDGLASSLSVMNWRLVETGTDYFADDGSQSPYQHFWSLGIEEQFYVIAPIALVVTAWLSRLVFRNRLLVVLFLMAVIGGSSYLGYTQTSENQPLAYFSTHTRIWEITVGVLLAVSGPLLSRMNTGFAAVLSWLGLGTTLVTALLISAETPLPGYAVAGPVLGAGMIIAGGCAAPRLGAERLLDNPVFNFIGNVSYGWYLWHWPLLILWPYLVSWEVTYSDRFRVAVASFLLAVAMHYAVERRFRNNVQLVARPWKGILAGGVATACAAGAMALAMTVPLNLATSTSTAVAVGYTDETSVEAAALRTKLSATVQGALPKTADNYARHGCIDNTEVAEFKMRDFCVIGDPEGKKTIVLMGDSHAWQWNDAFHEIGKSLGVRVVTMAKGGCSPQEYRVINDELNREYTECDSWRESVFKELGELKPDVIVVADRTRREATRKGAEATFKVLKATGAELVYMTDTPQPGQNVPDCLATHVDDISSCNRKQYEALEYTGFRTMEREVAEEYGASILDTVPAFCTKDVCPSVIGDQVVYFDSSHITSSYSKTLEPFIKPTLEEALAD</sequence>
<dbReference type="InterPro" id="IPR002656">
    <property type="entry name" value="Acyl_transf_3_dom"/>
</dbReference>
<keyword evidence="6 8" id="KW-0472">Membrane</keyword>
<feature type="transmembrane region" description="Helical" evidence="8">
    <location>
        <begin position="303"/>
        <end position="327"/>
    </location>
</feature>
<keyword evidence="5 8" id="KW-1133">Transmembrane helix</keyword>